<evidence type="ECO:0000313" key="1">
    <source>
        <dbReference type="EMBL" id="EKC36874.1"/>
    </source>
</evidence>
<dbReference type="InParanoid" id="K1R088"/>
<dbReference type="GO" id="GO:0004842">
    <property type="term" value="F:ubiquitin-protein transferase activity"/>
    <property type="evidence" value="ECO:0007669"/>
    <property type="project" value="InterPro"/>
</dbReference>
<sequence>MASPDWKWLDQDGGKNNIGSVYRVNKNNTVHEAREHPLPTGHPPCALCRIINRDWTVKVTSYSARAIDTDVRKKRYSDEPSIDHCVAVISFGKEVQVLQKYSNDYSNMLHILDDIECEGPSSLKQALMAAYPFLRSGNNCFII</sequence>
<proteinExistence type="predicted"/>
<dbReference type="SUPFAM" id="SSF159034">
    <property type="entry name" value="Mib/herc2 domain-like"/>
    <property type="match status" value="1"/>
</dbReference>
<gene>
    <name evidence="1" type="ORF">CGI_10027064</name>
</gene>
<accession>K1R088</accession>
<name>K1R088_MAGGI</name>
<dbReference type="HOGENOM" id="CLU_1808082_0_0_1"/>
<dbReference type="AlphaFoldDB" id="K1R088"/>
<reference evidence="1" key="1">
    <citation type="journal article" date="2012" name="Nature">
        <title>The oyster genome reveals stress adaptation and complexity of shell formation.</title>
        <authorList>
            <person name="Zhang G."/>
            <person name="Fang X."/>
            <person name="Guo X."/>
            <person name="Li L."/>
            <person name="Luo R."/>
            <person name="Xu F."/>
            <person name="Yang P."/>
            <person name="Zhang L."/>
            <person name="Wang X."/>
            <person name="Qi H."/>
            <person name="Xiong Z."/>
            <person name="Que H."/>
            <person name="Xie Y."/>
            <person name="Holland P.W."/>
            <person name="Paps J."/>
            <person name="Zhu Y."/>
            <person name="Wu F."/>
            <person name="Chen Y."/>
            <person name="Wang J."/>
            <person name="Peng C."/>
            <person name="Meng J."/>
            <person name="Yang L."/>
            <person name="Liu J."/>
            <person name="Wen B."/>
            <person name="Zhang N."/>
            <person name="Huang Z."/>
            <person name="Zhu Q."/>
            <person name="Feng Y."/>
            <person name="Mount A."/>
            <person name="Hedgecock D."/>
            <person name="Xu Z."/>
            <person name="Liu Y."/>
            <person name="Domazet-Loso T."/>
            <person name="Du Y."/>
            <person name="Sun X."/>
            <person name="Zhang S."/>
            <person name="Liu B."/>
            <person name="Cheng P."/>
            <person name="Jiang X."/>
            <person name="Li J."/>
            <person name="Fan D."/>
            <person name="Wang W."/>
            <person name="Fu W."/>
            <person name="Wang T."/>
            <person name="Wang B."/>
            <person name="Zhang J."/>
            <person name="Peng Z."/>
            <person name="Li Y."/>
            <person name="Li N."/>
            <person name="Wang J."/>
            <person name="Chen M."/>
            <person name="He Y."/>
            <person name="Tan F."/>
            <person name="Song X."/>
            <person name="Zheng Q."/>
            <person name="Huang R."/>
            <person name="Yang H."/>
            <person name="Du X."/>
            <person name="Chen L."/>
            <person name="Yang M."/>
            <person name="Gaffney P.M."/>
            <person name="Wang S."/>
            <person name="Luo L."/>
            <person name="She Z."/>
            <person name="Ming Y."/>
            <person name="Huang W."/>
            <person name="Zhang S."/>
            <person name="Huang B."/>
            <person name="Zhang Y."/>
            <person name="Qu T."/>
            <person name="Ni P."/>
            <person name="Miao G."/>
            <person name="Wang J."/>
            <person name="Wang Q."/>
            <person name="Steinberg C.E."/>
            <person name="Wang H."/>
            <person name="Li N."/>
            <person name="Qian L."/>
            <person name="Zhang G."/>
            <person name="Li Y."/>
            <person name="Yang H."/>
            <person name="Liu X."/>
            <person name="Wang J."/>
            <person name="Yin Y."/>
            <person name="Wang J."/>
        </authorList>
    </citation>
    <scope>NUCLEOTIDE SEQUENCE [LARGE SCALE GENOMIC DNA]</scope>
    <source>
        <strain evidence="1">05x7-T-G4-1.051#20</strain>
    </source>
</reference>
<dbReference type="EMBL" id="JH818091">
    <property type="protein sequence ID" value="EKC36874.1"/>
    <property type="molecule type" value="Genomic_DNA"/>
</dbReference>
<dbReference type="InterPro" id="IPR037252">
    <property type="entry name" value="Mib_Herc2_sf"/>
</dbReference>
<protein>
    <submittedName>
        <fullName evidence="1">Uncharacterized protein</fullName>
    </submittedName>
</protein>
<organism evidence="1">
    <name type="scientific">Magallana gigas</name>
    <name type="common">Pacific oyster</name>
    <name type="synonym">Crassostrea gigas</name>
    <dbReference type="NCBI Taxonomy" id="29159"/>
    <lineage>
        <taxon>Eukaryota</taxon>
        <taxon>Metazoa</taxon>
        <taxon>Spiralia</taxon>
        <taxon>Lophotrochozoa</taxon>
        <taxon>Mollusca</taxon>
        <taxon>Bivalvia</taxon>
        <taxon>Autobranchia</taxon>
        <taxon>Pteriomorphia</taxon>
        <taxon>Ostreida</taxon>
        <taxon>Ostreoidea</taxon>
        <taxon>Ostreidae</taxon>
        <taxon>Magallana</taxon>
    </lineage>
</organism>
<dbReference type="GO" id="GO:0046872">
    <property type="term" value="F:metal ion binding"/>
    <property type="evidence" value="ECO:0007669"/>
    <property type="project" value="InterPro"/>
</dbReference>